<keyword evidence="3 5" id="KW-0285">Flavoprotein</keyword>
<gene>
    <name evidence="9" type="primary">acdA_2</name>
    <name evidence="9" type="ORF">BIN_B_00420</name>
</gene>
<dbReference type="InterPro" id="IPR009075">
    <property type="entry name" value="AcylCo_DH/oxidase_C"/>
</dbReference>
<dbReference type="SUPFAM" id="SSF56645">
    <property type="entry name" value="Acyl-CoA dehydrogenase NM domain-like"/>
    <property type="match status" value="1"/>
</dbReference>
<dbReference type="GO" id="GO:0016627">
    <property type="term" value="F:oxidoreductase activity, acting on the CH-CH group of donors"/>
    <property type="evidence" value="ECO:0007669"/>
    <property type="project" value="InterPro"/>
</dbReference>
<dbReference type="InterPro" id="IPR036250">
    <property type="entry name" value="AcylCo_DH-like_C"/>
</dbReference>
<dbReference type="EMBL" id="LR589063">
    <property type="protein sequence ID" value="VTO94946.1"/>
    <property type="molecule type" value="Genomic_DNA"/>
</dbReference>
<sequence length="373" mass="37644">MAAPEVLQEVLAIAAEHAERVDADGAFPAEAVDALRRSGLLGLVLPADIGGMGAGPVEFTEAVAQLSAACGSTAMIYLMHVAAAVTAAAAPPGGLPDLVADMASGKQLGTLAFSERGSRSHFWAPVSTSSVDGDDVVVRADKSWVTSAGFADVYVVSAGSANGVAGDIDLYAVPADTTGLRVSGTFTGMGLRGNASAPMSVDIRVPSSYRLGAMGGGFGAMMETVLPWFNLGNAAVSLGLAAAATGAAVRHVATARLEHLGGSLAELPTIRAQIARMGTALAAQKAYLTLAANSVSSPDDTTLANVLGVKASANDAALTITESAMRVCGGAAFSKQLPIERAFRDARAGSVMAPTADALYDFYGRALTGLPLF</sequence>
<feature type="domain" description="Acyl-CoA dehydrogenase/oxidase N-terminal" evidence="8">
    <location>
        <begin position="15"/>
        <end position="85"/>
    </location>
</feature>
<name>A0A653EBT6_9MYCO</name>
<dbReference type="PIRSF" id="PIRSF016578">
    <property type="entry name" value="HsaA"/>
    <property type="match status" value="1"/>
</dbReference>
<dbReference type="GO" id="GO:0050660">
    <property type="term" value="F:flavin adenine dinucleotide binding"/>
    <property type="evidence" value="ECO:0007669"/>
    <property type="project" value="InterPro"/>
</dbReference>
<evidence type="ECO:0000313" key="9">
    <source>
        <dbReference type="EMBL" id="VTO94946.1"/>
    </source>
</evidence>
<comment type="cofactor">
    <cofactor evidence="1 5">
        <name>FAD</name>
        <dbReference type="ChEBI" id="CHEBI:57692"/>
    </cofactor>
</comment>
<evidence type="ECO:0000259" key="7">
    <source>
        <dbReference type="Pfam" id="PF02770"/>
    </source>
</evidence>
<evidence type="ECO:0000259" key="6">
    <source>
        <dbReference type="Pfam" id="PF00441"/>
    </source>
</evidence>
<dbReference type="AlphaFoldDB" id="A0A653EBT6"/>
<organism evidence="9">
    <name type="scientific">Mycobacterium riyadhense</name>
    <dbReference type="NCBI Taxonomy" id="486698"/>
    <lineage>
        <taxon>Bacteria</taxon>
        <taxon>Bacillati</taxon>
        <taxon>Actinomycetota</taxon>
        <taxon>Actinomycetes</taxon>
        <taxon>Mycobacteriales</taxon>
        <taxon>Mycobacteriaceae</taxon>
        <taxon>Mycobacterium</taxon>
    </lineage>
</organism>
<dbReference type="InterPro" id="IPR052547">
    <property type="entry name" value="Mito_Isobutyryl-CoADH"/>
</dbReference>
<evidence type="ECO:0000256" key="5">
    <source>
        <dbReference type="RuleBase" id="RU362125"/>
    </source>
</evidence>
<feature type="domain" description="Acyl-CoA oxidase/dehydrogenase middle" evidence="7">
    <location>
        <begin position="111"/>
        <end position="201"/>
    </location>
</feature>
<dbReference type="RefSeq" id="WP_204080207.1">
    <property type="nucleotide sequence ID" value="NZ_CAJMWI010000001.1"/>
</dbReference>
<dbReference type="InterPro" id="IPR046373">
    <property type="entry name" value="Acyl-CoA_Oxase/DH_mid-dom_sf"/>
</dbReference>
<evidence type="ECO:0000256" key="2">
    <source>
        <dbReference type="ARBA" id="ARBA00009347"/>
    </source>
</evidence>
<dbReference type="InterPro" id="IPR013786">
    <property type="entry name" value="AcylCoA_DH/ox_N"/>
</dbReference>
<evidence type="ECO:0000259" key="8">
    <source>
        <dbReference type="Pfam" id="PF02771"/>
    </source>
</evidence>
<protein>
    <submittedName>
        <fullName evidence="9">Acyl-CoA dehydrogenase</fullName>
    </submittedName>
</protein>
<dbReference type="Gene3D" id="2.40.110.10">
    <property type="entry name" value="Butyryl-CoA Dehydrogenase, subunit A, domain 2"/>
    <property type="match status" value="1"/>
</dbReference>
<dbReference type="Pfam" id="PF02771">
    <property type="entry name" value="Acyl-CoA_dh_N"/>
    <property type="match status" value="1"/>
</dbReference>
<feature type="domain" description="Acyl-CoA dehydrogenase/oxidase C-terminal" evidence="6">
    <location>
        <begin position="215"/>
        <end position="353"/>
    </location>
</feature>
<accession>A0A653EBT6</accession>
<reference evidence="9" key="1">
    <citation type="submission" date="2019-05" db="EMBL/GenBank/DDBJ databases">
        <authorList>
            <person name="Naeem R."/>
            <person name="Antony C."/>
            <person name="Guan Q."/>
        </authorList>
    </citation>
    <scope>NUCLEOTIDE SEQUENCE</scope>
    <source>
        <strain evidence="9">2</strain>
    </source>
</reference>
<dbReference type="Pfam" id="PF02770">
    <property type="entry name" value="Acyl-CoA_dh_M"/>
    <property type="match status" value="1"/>
</dbReference>
<dbReference type="InterPro" id="IPR037069">
    <property type="entry name" value="AcylCoA_DH/ox_N_sf"/>
</dbReference>
<dbReference type="InterPro" id="IPR006091">
    <property type="entry name" value="Acyl-CoA_Oxase/DH_mid-dom"/>
</dbReference>
<dbReference type="Gene3D" id="1.20.140.10">
    <property type="entry name" value="Butyryl-CoA Dehydrogenase, subunit A, domain 3"/>
    <property type="match status" value="1"/>
</dbReference>
<evidence type="ECO:0000256" key="1">
    <source>
        <dbReference type="ARBA" id="ARBA00001974"/>
    </source>
</evidence>
<dbReference type="Pfam" id="PF00441">
    <property type="entry name" value="Acyl-CoA_dh_1"/>
    <property type="match status" value="1"/>
</dbReference>
<dbReference type="InterPro" id="IPR009100">
    <property type="entry name" value="AcylCoA_DH/oxidase_NM_dom_sf"/>
</dbReference>
<dbReference type="SUPFAM" id="SSF47203">
    <property type="entry name" value="Acyl-CoA dehydrogenase C-terminal domain-like"/>
    <property type="match status" value="1"/>
</dbReference>
<dbReference type="PANTHER" id="PTHR43831">
    <property type="entry name" value="ISOBUTYRYL-COA DEHYDROGENASE"/>
    <property type="match status" value="1"/>
</dbReference>
<evidence type="ECO:0000256" key="3">
    <source>
        <dbReference type="ARBA" id="ARBA00022630"/>
    </source>
</evidence>
<evidence type="ECO:0000256" key="4">
    <source>
        <dbReference type="ARBA" id="ARBA00022827"/>
    </source>
</evidence>
<keyword evidence="4 5" id="KW-0274">FAD</keyword>
<keyword evidence="5" id="KW-0560">Oxidoreductase</keyword>
<dbReference type="Gene3D" id="1.10.540.10">
    <property type="entry name" value="Acyl-CoA dehydrogenase/oxidase, N-terminal domain"/>
    <property type="match status" value="1"/>
</dbReference>
<dbReference type="PANTHER" id="PTHR43831:SF1">
    <property type="entry name" value="ISOBUTYRYL-COA DEHYDROGENASE, MITOCHONDRIAL"/>
    <property type="match status" value="1"/>
</dbReference>
<proteinExistence type="inferred from homology"/>
<comment type="similarity">
    <text evidence="2 5">Belongs to the acyl-CoA dehydrogenase family.</text>
</comment>